<accession>A0ABS1T9R4</accession>
<protein>
    <submittedName>
        <fullName evidence="2">Uncharacterized protein</fullName>
    </submittedName>
</protein>
<name>A0ABS1T9R4_9CLOT</name>
<keyword evidence="3" id="KW-1185">Reference proteome</keyword>
<dbReference type="RefSeq" id="WP_202748421.1">
    <property type="nucleotide sequence ID" value="NZ_JAESWC010000002.1"/>
</dbReference>
<dbReference type="EMBL" id="JAESWC010000002">
    <property type="protein sequence ID" value="MBL4935832.1"/>
    <property type="molecule type" value="Genomic_DNA"/>
</dbReference>
<reference evidence="2 3" key="1">
    <citation type="submission" date="2021-01" db="EMBL/GenBank/DDBJ databases">
        <title>Genome public.</title>
        <authorList>
            <person name="Liu C."/>
            <person name="Sun Q."/>
        </authorList>
    </citation>
    <scope>NUCLEOTIDE SEQUENCE [LARGE SCALE GENOMIC DNA]</scope>
    <source>
        <strain evidence="2 3">YIM B02515</strain>
    </source>
</reference>
<feature type="region of interest" description="Disordered" evidence="1">
    <location>
        <begin position="108"/>
        <end position="133"/>
    </location>
</feature>
<feature type="compositionally biased region" description="Basic and acidic residues" evidence="1">
    <location>
        <begin position="108"/>
        <end position="127"/>
    </location>
</feature>
<dbReference type="Proteomes" id="UP000632377">
    <property type="component" value="Unassembled WGS sequence"/>
</dbReference>
<gene>
    <name evidence="2" type="ORF">JK636_08675</name>
</gene>
<evidence type="ECO:0000256" key="1">
    <source>
        <dbReference type="SAM" id="MobiDB-lite"/>
    </source>
</evidence>
<feature type="region of interest" description="Disordered" evidence="1">
    <location>
        <begin position="1"/>
        <end position="22"/>
    </location>
</feature>
<evidence type="ECO:0000313" key="3">
    <source>
        <dbReference type="Proteomes" id="UP000632377"/>
    </source>
</evidence>
<organism evidence="2 3">
    <name type="scientific">Clostridium rhizosphaerae</name>
    <dbReference type="NCBI Taxonomy" id="2803861"/>
    <lineage>
        <taxon>Bacteria</taxon>
        <taxon>Bacillati</taxon>
        <taxon>Bacillota</taxon>
        <taxon>Clostridia</taxon>
        <taxon>Eubacteriales</taxon>
        <taxon>Clostridiaceae</taxon>
        <taxon>Clostridium</taxon>
    </lineage>
</organism>
<evidence type="ECO:0000313" key="2">
    <source>
        <dbReference type="EMBL" id="MBL4935832.1"/>
    </source>
</evidence>
<proteinExistence type="predicted"/>
<sequence length="133" mass="15628">MSHKEKDHGVNNYSKDQDCGKQDEKRIGQLINLVDKHTRTERHLEQHSDIASPDAIAHSKEIQKEREEEIDNLKNVIAHGKHVNVNEFENLQRNYDFTNSYIEANSDKMDSTTLQKTKEKQENREEQINNMLK</sequence>
<comment type="caution">
    <text evidence="2">The sequence shown here is derived from an EMBL/GenBank/DDBJ whole genome shotgun (WGS) entry which is preliminary data.</text>
</comment>